<dbReference type="EMBL" id="AZIM01003195">
    <property type="protein sequence ID" value="ETE62523.1"/>
    <property type="molecule type" value="Genomic_DNA"/>
</dbReference>
<gene>
    <name evidence="2" type="ORF">L345_11720</name>
</gene>
<organism evidence="2 3">
    <name type="scientific">Ophiophagus hannah</name>
    <name type="common">King cobra</name>
    <name type="synonym">Naja hannah</name>
    <dbReference type="NCBI Taxonomy" id="8665"/>
    <lineage>
        <taxon>Eukaryota</taxon>
        <taxon>Metazoa</taxon>
        <taxon>Chordata</taxon>
        <taxon>Craniata</taxon>
        <taxon>Vertebrata</taxon>
        <taxon>Euteleostomi</taxon>
        <taxon>Lepidosauria</taxon>
        <taxon>Squamata</taxon>
        <taxon>Bifurcata</taxon>
        <taxon>Unidentata</taxon>
        <taxon>Episquamata</taxon>
        <taxon>Toxicofera</taxon>
        <taxon>Serpentes</taxon>
        <taxon>Colubroidea</taxon>
        <taxon>Elapidae</taxon>
        <taxon>Elapinae</taxon>
        <taxon>Ophiophagus</taxon>
    </lineage>
</organism>
<protein>
    <submittedName>
        <fullName evidence="2">Uncharacterized protein</fullName>
    </submittedName>
</protein>
<evidence type="ECO:0000313" key="3">
    <source>
        <dbReference type="Proteomes" id="UP000018936"/>
    </source>
</evidence>
<feature type="region of interest" description="Disordered" evidence="1">
    <location>
        <begin position="65"/>
        <end position="93"/>
    </location>
</feature>
<dbReference type="OrthoDB" id="103819at2759"/>
<sequence length="93" mass="10719">MDNYVEHLLAQQMAEEDSARQAFFGVWGHGIGFTSSLPTERECLMDKNFVRIGKWFIRPYEKNEKPINKRSSGESSEDSPSFLSSQYEEDHLG</sequence>
<feature type="non-terminal residue" evidence="2">
    <location>
        <position position="1"/>
    </location>
</feature>
<proteinExistence type="predicted"/>
<accession>V8NLJ3</accession>
<keyword evidence="3" id="KW-1185">Reference proteome</keyword>
<dbReference type="AlphaFoldDB" id="V8NLJ3"/>
<comment type="caution">
    <text evidence="2">The sequence shown here is derived from an EMBL/GenBank/DDBJ whole genome shotgun (WGS) entry which is preliminary data.</text>
</comment>
<dbReference type="Proteomes" id="UP000018936">
    <property type="component" value="Unassembled WGS sequence"/>
</dbReference>
<evidence type="ECO:0000256" key="1">
    <source>
        <dbReference type="SAM" id="MobiDB-lite"/>
    </source>
</evidence>
<reference evidence="2 3" key="1">
    <citation type="journal article" date="2013" name="Proc. Natl. Acad. Sci. U.S.A.">
        <title>The king cobra genome reveals dynamic gene evolution and adaptation in the snake venom system.</title>
        <authorList>
            <person name="Vonk F.J."/>
            <person name="Casewell N.R."/>
            <person name="Henkel C.V."/>
            <person name="Heimberg A.M."/>
            <person name="Jansen H.J."/>
            <person name="McCleary R.J."/>
            <person name="Kerkkamp H.M."/>
            <person name="Vos R.A."/>
            <person name="Guerreiro I."/>
            <person name="Calvete J.J."/>
            <person name="Wuster W."/>
            <person name="Woods A.E."/>
            <person name="Logan J.M."/>
            <person name="Harrison R.A."/>
            <person name="Castoe T.A."/>
            <person name="de Koning A.P."/>
            <person name="Pollock D.D."/>
            <person name="Yandell M."/>
            <person name="Calderon D."/>
            <person name="Renjifo C."/>
            <person name="Currier R.B."/>
            <person name="Salgado D."/>
            <person name="Pla D."/>
            <person name="Sanz L."/>
            <person name="Hyder A.S."/>
            <person name="Ribeiro J.M."/>
            <person name="Arntzen J.W."/>
            <person name="van den Thillart G.E."/>
            <person name="Boetzer M."/>
            <person name="Pirovano W."/>
            <person name="Dirks R.P."/>
            <person name="Spaink H.P."/>
            <person name="Duboule D."/>
            <person name="McGlinn E."/>
            <person name="Kini R.M."/>
            <person name="Richardson M.K."/>
        </authorList>
    </citation>
    <scope>NUCLEOTIDE SEQUENCE</scope>
    <source>
        <tissue evidence="2">Blood</tissue>
    </source>
</reference>
<evidence type="ECO:0000313" key="2">
    <source>
        <dbReference type="EMBL" id="ETE62523.1"/>
    </source>
</evidence>
<name>V8NLJ3_OPHHA</name>